<evidence type="ECO:0000313" key="2">
    <source>
        <dbReference type="EMBL" id="PJC24102.1"/>
    </source>
</evidence>
<reference evidence="3" key="1">
    <citation type="submission" date="2017-09" db="EMBL/GenBank/DDBJ databases">
        <title>Depth-based differentiation of microbial function through sediment-hosted aquifers and enrichment of novel symbionts in the deep terrestrial subsurface.</title>
        <authorList>
            <person name="Probst A.J."/>
            <person name="Ladd B."/>
            <person name="Jarett J.K."/>
            <person name="Geller-Mcgrath D.E."/>
            <person name="Sieber C.M.K."/>
            <person name="Emerson J.B."/>
            <person name="Anantharaman K."/>
            <person name="Thomas B.C."/>
            <person name="Malmstrom R."/>
            <person name="Stieglmeier M."/>
            <person name="Klingl A."/>
            <person name="Woyke T."/>
            <person name="Ryan C.M."/>
            <person name="Banfield J.F."/>
        </authorList>
    </citation>
    <scope>NUCLEOTIDE SEQUENCE [LARGE SCALE GENOMIC DNA]</scope>
</reference>
<accession>A0A2M8EMY7</accession>
<proteinExistence type="predicted"/>
<sequence length="280" mass="31142">MFFASTRKINCVNMDRGGAVNFVRFFPCSQKAHLSVAPRKAAIGGVMEKRWHLVLVLLAFAGAHSVLMFMTLMTTEHVLATFIVETVICFFSGFFAIEAYTGKWNKARYRRAFEQVSRKALGFADEDPVSIDKDNIEVIIKALEKQQAIAAVQEKLEGALFAAIKSLRGLEARDFAGDVIKRKALKDALAAARKKLSVLWIESGSLRRFNGFETFNEMMRACEATPEMFSGIGVKPFISFVDTVSGTVEIDELGMVYLARWLEGARLSGFADKPDESIKS</sequence>
<dbReference type="Proteomes" id="UP000230251">
    <property type="component" value="Unassembled WGS sequence"/>
</dbReference>
<gene>
    <name evidence="2" type="ORF">CO057_04620</name>
</gene>
<evidence type="ECO:0000313" key="3">
    <source>
        <dbReference type="Proteomes" id="UP000230251"/>
    </source>
</evidence>
<dbReference type="EMBL" id="PFSI01000068">
    <property type="protein sequence ID" value="PJC24102.1"/>
    <property type="molecule type" value="Genomic_DNA"/>
</dbReference>
<evidence type="ECO:0000256" key="1">
    <source>
        <dbReference type="SAM" id="Phobius"/>
    </source>
</evidence>
<comment type="caution">
    <text evidence="2">The sequence shown here is derived from an EMBL/GenBank/DDBJ whole genome shotgun (WGS) entry which is preliminary data.</text>
</comment>
<keyword evidence="1" id="KW-1133">Transmembrane helix</keyword>
<keyword evidence="1" id="KW-0812">Transmembrane</keyword>
<feature type="transmembrane region" description="Helical" evidence="1">
    <location>
        <begin position="53"/>
        <end position="73"/>
    </location>
</feature>
<protein>
    <submittedName>
        <fullName evidence="2">Uncharacterized protein</fullName>
    </submittedName>
</protein>
<feature type="transmembrane region" description="Helical" evidence="1">
    <location>
        <begin position="79"/>
        <end position="101"/>
    </location>
</feature>
<keyword evidence="1" id="KW-0472">Membrane</keyword>
<organism evidence="2 3">
    <name type="scientific">Candidatus Uhrbacteria bacterium CG_4_9_14_0_2_um_filter_41_50</name>
    <dbReference type="NCBI Taxonomy" id="1975031"/>
    <lineage>
        <taxon>Bacteria</taxon>
        <taxon>Candidatus Uhriibacteriota</taxon>
    </lineage>
</organism>
<name>A0A2M8EMY7_9BACT</name>
<dbReference type="AlphaFoldDB" id="A0A2M8EMY7"/>